<name>A0A183AD57_9TREM</name>
<gene>
    <name evidence="2" type="ORF">ECPE_LOCUS4892</name>
</gene>
<organism evidence="4">
    <name type="scientific">Echinostoma caproni</name>
    <dbReference type="NCBI Taxonomy" id="27848"/>
    <lineage>
        <taxon>Eukaryota</taxon>
        <taxon>Metazoa</taxon>
        <taxon>Spiralia</taxon>
        <taxon>Lophotrochozoa</taxon>
        <taxon>Platyhelminthes</taxon>
        <taxon>Trematoda</taxon>
        <taxon>Digenea</taxon>
        <taxon>Plagiorchiida</taxon>
        <taxon>Echinostomata</taxon>
        <taxon>Echinostomatoidea</taxon>
        <taxon>Echinostomatidae</taxon>
        <taxon>Echinostoma</taxon>
    </lineage>
</organism>
<proteinExistence type="predicted"/>
<protein>
    <submittedName>
        <fullName evidence="4">Apple domain-containing protein</fullName>
    </submittedName>
</protein>
<evidence type="ECO:0000313" key="3">
    <source>
        <dbReference type="Proteomes" id="UP000272942"/>
    </source>
</evidence>
<keyword evidence="1" id="KW-0732">Signal</keyword>
<dbReference type="AlphaFoldDB" id="A0A183AD57"/>
<dbReference type="WBParaSite" id="ECPE_0000490401-mRNA-1">
    <property type="protein sequence ID" value="ECPE_0000490401-mRNA-1"/>
    <property type="gene ID" value="ECPE_0000490401"/>
</dbReference>
<reference evidence="4" key="1">
    <citation type="submission" date="2016-06" db="UniProtKB">
        <authorList>
            <consortium name="WormBaseParasite"/>
        </authorList>
    </citation>
    <scope>IDENTIFICATION</scope>
</reference>
<accession>A0A183AD57</accession>
<dbReference type="Proteomes" id="UP000272942">
    <property type="component" value="Unassembled WGS sequence"/>
</dbReference>
<evidence type="ECO:0000256" key="1">
    <source>
        <dbReference type="SAM" id="SignalP"/>
    </source>
</evidence>
<dbReference type="OrthoDB" id="6310547at2759"/>
<evidence type="ECO:0000313" key="4">
    <source>
        <dbReference type="WBParaSite" id="ECPE_0000490401-mRNA-1"/>
    </source>
</evidence>
<feature type="signal peptide" evidence="1">
    <location>
        <begin position="1"/>
        <end position="22"/>
    </location>
</feature>
<reference evidence="2 3" key="2">
    <citation type="submission" date="2018-11" db="EMBL/GenBank/DDBJ databases">
        <authorList>
            <consortium name="Pathogen Informatics"/>
        </authorList>
    </citation>
    <scope>NUCLEOTIDE SEQUENCE [LARGE SCALE GENOMIC DNA]</scope>
    <source>
        <strain evidence="2 3">Egypt</strain>
    </source>
</reference>
<feature type="chain" id="PRO_5043137965" evidence="1">
    <location>
        <begin position="23"/>
        <end position="256"/>
    </location>
</feature>
<evidence type="ECO:0000313" key="2">
    <source>
        <dbReference type="EMBL" id="VDP73930.1"/>
    </source>
</evidence>
<dbReference type="EMBL" id="UZAN01041731">
    <property type="protein sequence ID" value="VDP73930.1"/>
    <property type="molecule type" value="Genomic_DNA"/>
</dbReference>
<sequence length="256" mass="29027">MILVHTVFITFLHTRLFSEIEGTNSDAVAFPREVEFCAAHRQCYRYALHDNKTGYMVPIGYTGEEPGLQKSKSMWINLHALLSETSPAGGKDWIYGDMASSSERQSIDPDIRTHDVDSDDRVAFITSNGTIERTNTEVGRHTFACSFREVTNGGTVVRHEKFTLDSTINPRKLVAKSDKTTGCFISYLENTLMHCALRCHLHAMCRSFYYNLDIQVCIQTEFVDSLLSRAEAGTVNLRSWRRFARPQWIVGKSNGK</sequence>
<keyword evidence="3" id="KW-1185">Reference proteome</keyword>